<gene>
    <name evidence="11" type="primary">nhaC</name>
    <name evidence="11" type="ORF">M5X12_14865</name>
</gene>
<feature type="transmembrane region" description="Helical" evidence="9">
    <location>
        <begin position="32"/>
        <end position="52"/>
    </location>
</feature>
<dbReference type="Proteomes" id="UP001527181">
    <property type="component" value="Unassembled WGS sequence"/>
</dbReference>
<dbReference type="Pfam" id="PF03553">
    <property type="entry name" value="Na_H_antiporter"/>
    <property type="match status" value="1"/>
</dbReference>
<dbReference type="PANTHER" id="PTHR33451">
    <property type="entry name" value="MALATE-2H(+)/NA(+)-LACTATE ANTIPORTER"/>
    <property type="match status" value="1"/>
</dbReference>
<evidence type="ECO:0000256" key="8">
    <source>
        <dbReference type="ARBA" id="ARBA00038435"/>
    </source>
</evidence>
<evidence type="ECO:0000256" key="5">
    <source>
        <dbReference type="ARBA" id="ARBA00022692"/>
    </source>
</evidence>
<keyword evidence="4" id="KW-1003">Cell membrane</keyword>
<proteinExistence type="inferred from homology"/>
<dbReference type="RefSeq" id="WP_268600341.1">
    <property type="nucleotide sequence ID" value="NZ_JAKOBS010000001.1"/>
</dbReference>
<feature type="transmembrane region" description="Helical" evidence="9">
    <location>
        <begin position="64"/>
        <end position="88"/>
    </location>
</feature>
<dbReference type="PANTHER" id="PTHR33451:SF3">
    <property type="entry name" value="MALATE-2H(+)_NA(+)-LACTATE ANTIPORTER"/>
    <property type="match status" value="1"/>
</dbReference>
<keyword evidence="7 9" id="KW-0472">Membrane</keyword>
<evidence type="ECO:0000256" key="4">
    <source>
        <dbReference type="ARBA" id="ARBA00022475"/>
    </source>
</evidence>
<feature type="transmembrane region" description="Helical" evidence="9">
    <location>
        <begin position="134"/>
        <end position="160"/>
    </location>
</feature>
<dbReference type="InterPro" id="IPR018461">
    <property type="entry name" value="Na/H_Antiport_NhaC-like_C"/>
</dbReference>
<keyword evidence="2" id="KW-0813">Transport</keyword>
<keyword evidence="6 9" id="KW-1133">Transmembrane helix</keyword>
<feature type="transmembrane region" description="Helical" evidence="9">
    <location>
        <begin position="396"/>
        <end position="416"/>
    </location>
</feature>
<comment type="subcellular location">
    <subcellularLocation>
        <location evidence="1">Cell membrane</location>
        <topology evidence="1">Multi-pass membrane protein</topology>
    </subcellularLocation>
</comment>
<protein>
    <submittedName>
        <fullName evidence="11">Na+/H+ antiporter NhaC</fullName>
    </submittedName>
</protein>
<evidence type="ECO:0000256" key="2">
    <source>
        <dbReference type="ARBA" id="ARBA00022448"/>
    </source>
</evidence>
<reference evidence="11 12" key="1">
    <citation type="submission" date="2022-05" db="EMBL/GenBank/DDBJ databases">
        <title>Genome Sequencing of Bee-Associated Microbes.</title>
        <authorList>
            <person name="Dunlap C."/>
        </authorList>
    </citation>
    <scope>NUCLEOTIDE SEQUENCE [LARGE SCALE GENOMIC DNA]</scope>
    <source>
        <strain evidence="11 12">NRRL B-04010</strain>
    </source>
</reference>
<feature type="transmembrane region" description="Helical" evidence="9">
    <location>
        <begin position="94"/>
        <end position="122"/>
    </location>
</feature>
<organism evidence="11 12">
    <name type="scientific">Paenibacillus alvei</name>
    <name type="common">Bacillus alvei</name>
    <dbReference type="NCBI Taxonomy" id="44250"/>
    <lineage>
        <taxon>Bacteria</taxon>
        <taxon>Bacillati</taxon>
        <taxon>Bacillota</taxon>
        <taxon>Bacilli</taxon>
        <taxon>Bacillales</taxon>
        <taxon>Paenibacillaceae</taxon>
        <taxon>Paenibacillus</taxon>
    </lineage>
</organism>
<evidence type="ECO:0000256" key="7">
    <source>
        <dbReference type="ARBA" id="ARBA00023136"/>
    </source>
</evidence>
<name>A0ABT4GYQ8_PAEAL</name>
<comment type="caution">
    <text evidence="11">The sequence shown here is derived from an EMBL/GenBank/DDBJ whole genome shotgun (WGS) entry which is preliminary data.</text>
</comment>
<evidence type="ECO:0000313" key="11">
    <source>
        <dbReference type="EMBL" id="MCY9761854.1"/>
    </source>
</evidence>
<feature type="transmembrane region" description="Helical" evidence="9">
    <location>
        <begin position="189"/>
        <end position="207"/>
    </location>
</feature>
<feature type="domain" description="Na+/H+ antiporter NhaC-like C-terminal" evidence="10">
    <location>
        <begin position="157"/>
        <end position="450"/>
    </location>
</feature>
<keyword evidence="12" id="KW-1185">Reference proteome</keyword>
<dbReference type="InterPro" id="IPR004770">
    <property type="entry name" value="Na/H_antiport_NhaC"/>
</dbReference>
<evidence type="ECO:0000256" key="9">
    <source>
        <dbReference type="SAM" id="Phobius"/>
    </source>
</evidence>
<feature type="transmembrane region" description="Helical" evidence="9">
    <location>
        <begin position="256"/>
        <end position="273"/>
    </location>
</feature>
<evidence type="ECO:0000256" key="6">
    <source>
        <dbReference type="ARBA" id="ARBA00022989"/>
    </source>
</evidence>
<feature type="transmembrane region" description="Helical" evidence="9">
    <location>
        <begin position="232"/>
        <end position="250"/>
    </location>
</feature>
<evidence type="ECO:0000256" key="1">
    <source>
        <dbReference type="ARBA" id="ARBA00004651"/>
    </source>
</evidence>
<evidence type="ECO:0000256" key="3">
    <source>
        <dbReference type="ARBA" id="ARBA00022449"/>
    </source>
</evidence>
<evidence type="ECO:0000259" key="10">
    <source>
        <dbReference type="Pfam" id="PF03553"/>
    </source>
</evidence>
<accession>A0ABT4GYQ8</accession>
<dbReference type="EMBL" id="JAMDNP010000023">
    <property type="protein sequence ID" value="MCY9761854.1"/>
    <property type="molecule type" value="Genomic_DNA"/>
</dbReference>
<dbReference type="NCBIfam" id="TIGR00931">
    <property type="entry name" value="antiport_nhaC"/>
    <property type="match status" value="1"/>
</dbReference>
<evidence type="ECO:0000313" key="12">
    <source>
        <dbReference type="Proteomes" id="UP001527181"/>
    </source>
</evidence>
<feature type="transmembrane region" description="Helical" evidence="9">
    <location>
        <begin position="428"/>
        <end position="453"/>
    </location>
</feature>
<feature type="transmembrane region" description="Helical" evidence="9">
    <location>
        <begin position="347"/>
        <end position="375"/>
    </location>
</feature>
<comment type="similarity">
    <text evidence="8">Belongs to the NhaC Na(+)/H(+) (TC 2.A.35) antiporter family.</text>
</comment>
<keyword evidence="5 9" id="KW-0812">Transmembrane</keyword>
<keyword evidence="3" id="KW-0050">Antiport</keyword>
<sequence length="474" mass="49906">MKRQVSIGLALLPIFALIAAGAASISIWKAGMFIPLIIGIIFTVLVGVISGYKWSELQDMMVNGVAKALPAIFILLVIGMIVGTWIASGVIPTMIYYGLSFIHPSFFVPAVAVVTGIIAITLGSSFTSIATIGLAFMVIGEGMGFSPGLIAGAVISGAFFGDKLSPLSDTTNIAPAMAETDLFSHVRHMLWDTIPAFAIAVALYALVGTRTAEGAVDTANIDMILKGIQHSFLIHPLLLLLPIFTIFLMIKKLPALPTLLLVGIIGGVISIVVQGDTITSMINTMTNGFHAESGVKAVDSLLNRGGLVSMLNTIGLLTIATALGGLLEGTNIFHALVRPIVAKIKTPGSLIATTLASTFLVAFASGAQFLAIILPTRTFVQTYKDMNIDTKNLSRCVEAAGTVGITLVPWGVPAVFAANMLGVSAEQFIPYIFFAFLVPLINLLYGLTGWTIVKKEYSVRSVQVNVTAGGIGHE</sequence>
<feature type="transmembrane region" description="Helical" evidence="9">
    <location>
        <begin position="306"/>
        <end position="327"/>
    </location>
</feature>
<dbReference type="InterPro" id="IPR052180">
    <property type="entry name" value="NhaC_Na-H+_Antiporter"/>
</dbReference>